<evidence type="ECO:0000256" key="4">
    <source>
        <dbReference type="ARBA" id="ARBA00022737"/>
    </source>
</evidence>
<dbReference type="KEGG" id="spal:FM071_03030"/>
<dbReference type="GO" id="GO:0016020">
    <property type="term" value="C:membrane"/>
    <property type="evidence" value="ECO:0007669"/>
    <property type="project" value="InterPro"/>
</dbReference>
<evidence type="ECO:0000256" key="5">
    <source>
        <dbReference type="ARBA" id="ARBA00022982"/>
    </source>
</evidence>
<keyword evidence="6" id="KW-0408">Iron</keyword>
<dbReference type="InterPro" id="IPR050954">
    <property type="entry name" value="ET_IronSulfur_Cluster-Binding"/>
</dbReference>
<dbReference type="InterPro" id="IPR017900">
    <property type="entry name" value="4Fe4S_Fe_S_CS"/>
</dbReference>
<dbReference type="GO" id="GO:0046872">
    <property type="term" value="F:metal ion binding"/>
    <property type="evidence" value="ECO:0007669"/>
    <property type="project" value="UniProtKB-KW"/>
</dbReference>
<evidence type="ECO:0000256" key="6">
    <source>
        <dbReference type="ARBA" id="ARBA00023004"/>
    </source>
</evidence>
<feature type="transmembrane region" description="Helical" evidence="8">
    <location>
        <begin position="400"/>
        <end position="420"/>
    </location>
</feature>
<feature type="transmembrane region" description="Helical" evidence="8">
    <location>
        <begin position="268"/>
        <end position="291"/>
    </location>
</feature>
<keyword evidence="11" id="KW-1185">Reference proteome</keyword>
<organism evidence="10 11">
    <name type="scientific">Sulfurimonas paralvinellae</name>
    <dbReference type="NCBI Taxonomy" id="317658"/>
    <lineage>
        <taxon>Bacteria</taxon>
        <taxon>Pseudomonadati</taxon>
        <taxon>Campylobacterota</taxon>
        <taxon>Epsilonproteobacteria</taxon>
        <taxon>Campylobacterales</taxon>
        <taxon>Sulfurimonadaceae</taxon>
        <taxon>Sulfurimonas</taxon>
    </lineage>
</organism>
<feature type="transmembrane region" description="Helical" evidence="8">
    <location>
        <begin position="375"/>
        <end position="394"/>
    </location>
</feature>
<dbReference type="RefSeq" id="WP_193111555.1">
    <property type="nucleotide sequence ID" value="NZ_CP041406.1"/>
</dbReference>
<dbReference type="PANTHER" id="PTHR43177">
    <property type="entry name" value="PROTEIN NRFC"/>
    <property type="match status" value="1"/>
</dbReference>
<dbReference type="EMBL" id="CP041406">
    <property type="protein sequence ID" value="QOP45308.1"/>
    <property type="molecule type" value="Genomic_DNA"/>
</dbReference>
<dbReference type="PROSITE" id="PS00198">
    <property type="entry name" value="4FE4S_FER_1"/>
    <property type="match status" value="1"/>
</dbReference>
<dbReference type="PROSITE" id="PS51379">
    <property type="entry name" value="4FE4S_FER_2"/>
    <property type="match status" value="2"/>
</dbReference>
<feature type="transmembrane region" description="Helical" evidence="8">
    <location>
        <begin position="312"/>
        <end position="330"/>
    </location>
</feature>
<dbReference type="InterPro" id="IPR007059">
    <property type="entry name" value="DmsC"/>
</dbReference>
<proteinExistence type="predicted"/>
<accession>A0A7M1B909</accession>
<feature type="transmembrane region" description="Helical" evidence="8">
    <location>
        <begin position="236"/>
        <end position="256"/>
    </location>
</feature>
<dbReference type="GO" id="GO:0051539">
    <property type="term" value="F:4 iron, 4 sulfur cluster binding"/>
    <property type="evidence" value="ECO:0007669"/>
    <property type="project" value="UniProtKB-KW"/>
</dbReference>
<evidence type="ECO:0000256" key="7">
    <source>
        <dbReference type="ARBA" id="ARBA00023014"/>
    </source>
</evidence>
<feature type="transmembrane region" description="Helical" evidence="8">
    <location>
        <begin position="477"/>
        <end position="493"/>
    </location>
</feature>
<evidence type="ECO:0000256" key="1">
    <source>
        <dbReference type="ARBA" id="ARBA00022448"/>
    </source>
</evidence>
<dbReference type="Gene3D" id="3.30.70.20">
    <property type="match status" value="2"/>
</dbReference>
<evidence type="ECO:0000259" key="9">
    <source>
        <dbReference type="PROSITE" id="PS51379"/>
    </source>
</evidence>
<dbReference type="InterPro" id="IPR017896">
    <property type="entry name" value="4Fe4S_Fe-S-bd"/>
</dbReference>
<keyword evidence="7" id="KW-0411">Iron-sulfur</keyword>
<evidence type="ECO:0000313" key="11">
    <source>
        <dbReference type="Proteomes" id="UP000593580"/>
    </source>
</evidence>
<evidence type="ECO:0000313" key="10">
    <source>
        <dbReference type="EMBL" id="QOP45308.1"/>
    </source>
</evidence>
<dbReference type="AlphaFoldDB" id="A0A7M1B909"/>
<name>A0A7M1B909_9BACT</name>
<dbReference type="PANTHER" id="PTHR43177:SF5">
    <property type="entry name" value="ANAEROBIC DIMETHYL SULFOXIDE REDUCTASE CHAIN B-RELATED"/>
    <property type="match status" value="1"/>
</dbReference>
<feature type="domain" description="4Fe-4S ferredoxin-type" evidence="9">
    <location>
        <begin position="113"/>
        <end position="142"/>
    </location>
</feature>
<dbReference type="Pfam" id="PF04976">
    <property type="entry name" value="DmsC"/>
    <property type="match status" value="1"/>
</dbReference>
<keyword evidence="8" id="KW-0812">Transmembrane</keyword>
<evidence type="ECO:0000256" key="2">
    <source>
        <dbReference type="ARBA" id="ARBA00022485"/>
    </source>
</evidence>
<keyword evidence="2" id="KW-0004">4Fe-4S</keyword>
<feature type="domain" description="4Fe-4S ferredoxin-type" evidence="9">
    <location>
        <begin position="35"/>
        <end position="64"/>
    </location>
</feature>
<dbReference type="SUPFAM" id="SSF54862">
    <property type="entry name" value="4Fe-4S ferredoxins"/>
    <property type="match status" value="1"/>
</dbReference>
<keyword evidence="5" id="KW-0249">Electron transport</keyword>
<evidence type="ECO:0000256" key="3">
    <source>
        <dbReference type="ARBA" id="ARBA00022723"/>
    </source>
</evidence>
<dbReference type="GO" id="GO:0019645">
    <property type="term" value="P:anaerobic electron transport chain"/>
    <property type="evidence" value="ECO:0007669"/>
    <property type="project" value="InterPro"/>
</dbReference>
<feature type="transmembrane region" description="Helical" evidence="8">
    <location>
        <begin position="454"/>
        <end position="471"/>
    </location>
</feature>
<dbReference type="CDD" id="cd16371">
    <property type="entry name" value="DMSOR_beta_like"/>
    <property type="match status" value="1"/>
</dbReference>
<keyword evidence="1" id="KW-0813">Transport</keyword>
<reference evidence="10 11" key="1">
    <citation type="submission" date="2019-07" db="EMBL/GenBank/DDBJ databases">
        <title>Sulfurimonas paralvinellae sp. nov., a novel mesophilic, hydrogen- and sulfur-oxidizing chemolithoautotroph within the Epsilonproteo- bacteria isolated from a deep-sea hydrothermal vent polychaete nest, reclassification of Thiomicrospira denitrificans as Sulfurimonas denitrificans comb. nov. and emended description of the genus Sulfurimonas.</title>
        <authorList>
            <person name="Wang S."/>
            <person name="Jiang L."/>
            <person name="Shao Z."/>
        </authorList>
    </citation>
    <scope>NUCLEOTIDE SEQUENCE [LARGE SCALE GENOMIC DNA]</scope>
    <source>
        <strain evidence="10 11">GO25</strain>
    </source>
</reference>
<dbReference type="Pfam" id="PF13247">
    <property type="entry name" value="Fer4_11"/>
    <property type="match status" value="1"/>
</dbReference>
<keyword evidence="8" id="KW-1133">Transmembrane helix</keyword>
<protein>
    <submittedName>
        <fullName evidence="10">4Fe-4S dicluster domain-containing protein</fullName>
    </submittedName>
</protein>
<gene>
    <name evidence="10" type="ORF">FM071_03030</name>
</gene>
<evidence type="ECO:0000256" key="8">
    <source>
        <dbReference type="SAM" id="Phobius"/>
    </source>
</evidence>
<feature type="transmembrane region" description="Helical" evidence="8">
    <location>
        <begin position="500"/>
        <end position="518"/>
    </location>
</feature>
<keyword evidence="3" id="KW-0479">Metal-binding</keyword>
<feature type="transmembrane region" description="Helical" evidence="8">
    <location>
        <begin position="336"/>
        <end position="354"/>
    </location>
</feature>
<dbReference type="Proteomes" id="UP000593580">
    <property type="component" value="Chromosome"/>
</dbReference>
<keyword evidence="4" id="KW-0677">Repeat</keyword>
<sequence length="521" mass="58228">MQTPLESFINYKADTGMQCGNYSIDIPPLQEGEQYRFHFDAVACVGCRCCEVACNEQNNNPADIKWRRVGEMEGGDFPAFTQMLNSMSCNHCIDPECLRGCPTESYIKIAETGIVVHDDDTCIGCQYCTWNCPYGVPVFHEERNIVTKCHMCHERLDKGQSPACVQACPAGAIEIEVVNVEEWLNRDIDEQANMPFLPNARITNSTTRYTLPENLPENMKEMDEHILKPAHKELPLVFMTVLTQISLGGFLALFLGDVMSLFGFEKTNWIMALLVMLPAALGLPLSALHLGRPFLAMTAMKNIKTSWLSREALVLGIFTGLMSLNVALYWFDVSHLLRLVVEAVTLLTGIYGIYAQSMIYRIKARPSWNRITTNCKFFGVAYIGFFLTAFISSISSVQEAIIPLTTMGMLGALAQLFFSYEDIRTLDAKENAYQLQRTKRLLTENFGKIKKIRFVLLVLGGVVLPLLTLVFVSGSSMMTASIILALALLVSFISEISDRFLFYTTVVPLGMAGGFFVGKQR</sequence>
<keyword evidence="8" id="KW-0472">Membrane</keyword>